<feature type="region of interest" description="Disordered" evidence="1">
    <location>
        <begin position="272"/>
        <end position="293"/>
    </location>
</feature>
<gene>
    <name evidence="2" type="ORF">HMN09_00305800</name>
</gene>
<organism evidence="2 3">
    <name type="scientific">Mycena chlorophos</name>
    <name type="common">Agaric fungus</name>
    <name type="synonym">Agaricus chlorophos</name>
    <dbReference type="NCBI Taxonomy" id="658473"/>
    <lineage>
        <taxon>Eukaryota</taxon>
        <taxon>Fungi</taxon>
        <taxon>Dikarya</taxon>
        <taxon>Basidiomycota</taxon>
        <taxon>Agaricomycotina</taxon>
        <taxon>Agaricomycetes</taxon>
        <taxon>Agaricomycetidae</taxon>
        <taxon>Agaricales</taxon>
        <taxon>Marasmiineae</taxon>
        <taxon>Mycenaceae</taxon>
        <taxon>Mycena</taxon>
    </lineage>
</organism>
<sequence length="436" mass="46307">MSSPCTKASLVTEASRVPRSPTSIGMCCPNPLLRRRRTRVRNIDGQSAEGQTTRGRVCGCDCLWTSRFVCGLKCSILSRRRRIADLANPSRGTRLGRNTVESLFCGRRGTFTADVSSSDASSFVVIVDRRNDSACIAVNAQRSFCSRNGSPMVDAYGDEERSGVFCLWNDRRLCVQARWASRLLCSATEALVGGWLRPLQRQGFVDKHAPPARVSRRFMPVPLSFAGPKQQQHIRPLSPIRGCDVGRAYSCEPGRSTVSCFSTVVPSAHLDDLDDHATQPVPKAGTGDLPHPRGEDNQLVVAMRSSGSNASAEDASAPVAADTALSPNSAHTSNIQALSAVIDNHPGVAVDVSVTSNGASIEFSIDPHGNDFSFEAVQHLLARAAGRDTPNMNTAIVAHAAASFAAQLTGGADLLSILTPTASASTTGCQCSVPSS</sequence>
<name>A0A8H6WLZ6_MYCCL</name>
<protein>
    <submittedName>
        <fullName evidence="2">Uncharacterized protein</fullName>
    </submittedName>
</protein>
<dbReference type="EMBL" id="JACAZE010000003">
    <property type="protein sequence ID" value="KAF7319653.1"/>
    <property type="molecule type" value="Genomic_DNA"/>
</dbReference>
<evidence type="ECO:0000256" key="1">
    <source>
        <dbReference type="SAM" id="MobiDB-lite"/>
    </source>
</evidence>
<dbReference type="AlphaFoldDB" id="A0A8H6WLZ6"/>
<dbReference type="Proteomes" id="UP000613580">
    <property type="component" value="Unassembled WGS sequence"/>
</dbReference>
<accession>A0A8H6WLZ6</accession>
<proteinExistence type="predicted"/>
<evidence type="ECO:0000313" key="2">
    <source>
        <dbReference type="EMBL" id="KAF7319653.1"/>
    </source>
</evidence>
<evidence type="ECO:0000313" key="3">
    <source>
        <dbReference type="Proteomes" id="UP000613580"/>
    </source>
</evidence>
<keyword evidence="3" id="KW-1185">Reference proteome</keyword>
<reference evidence="2" key="1">
    <citation type="submission" date="2020-05" db="EMBL/GenBank/DDBJ databases">
        <title>Mycena genomes resolve the evolution of fungal bioluminescence.</title>
        <authorList>
            <person name="Tsai I.J."/>
        </authorList>
    </citation>
    <scope>NUCLEOTIDE SEQUENCE</scope>
    <source>
        <strain evidence="2">110903Hualien_Pintung</strain>
    </source>
</reference>
<comment type="caution">
    <text evidence="2">The sequence shown here is derived from an EMBL/GenBank/DDBJ whole genome shotgun (WGS) entry which is preliminary data.</text>
</comment>